<gene>
    <name evidence="4" type="ORF">FEM03_00880</name>
</gene>
<feature type="transmembrane region" description="Helical" evidence="3">
    <location>
        <begin position="352"/>
        <end position="370"/>
    </location>
</feature>
<feature type="transmembrane region" description="Helical" evidence="3">
    <location>
        <begin position="228"/>
        <end position="247"/>
    </location>
</feature>
<keyword evidence="3" id="KW-0472">Membrane</keyword>
<feature type="transmembrane region" description="Helical" evidence="3">
    <location>
        <begin position="294"/>
        <end position="314"/>
    </location>
</feature>
<reference evidence="4 5" key="1">
    <citation type="submission" date="2019-05" db="EMBL/GenBank/DDBJ databases">
        <title>Verrucobacter flavum gen. nov., sp. nov. a new member of the family Verrucomicrobiaceae.</title>
        <authorList>
            <person name="Szuroczki S."/>
            <person name="Abbaszade G."/>
            <person name="Szabo A."/>
            <person name="Felfoldi T."/>
            <person name="Schumann P."/>
            <person name="Boka K."/>
            <person name="Keki Z."/>
            <person name="Toumi M."/>
            <person name="Toth E."/>
        </authorList>
    </citation>
    <scope>NUCLEOTIDE SEQUENCE [LARGE SCALE GENOMIC DNA]</scope>
    <source>
        <strain evidence="4 5">MG-N-17</strain>
    </source>
</reference>
<dbReference type="PANTHER" id="PTHR44227:SF3">
    <property type="entry name" value="PROTEIN O-MANNOSYL-TRANSFERASE TMTC4"/>
    <property type="match status" value="1"/>
</dbReference>
<name>A0A5R8KK81_9BACT</name>
<accession>A0A5R8KK81</accession>
<proteinExistence type="predicted"/>
<dbReference type="SUPFAM" id="SSF48452">
    <property type="entry name" value="TPR-like"/>
    <property type="match status" value="1"/>
</dbReference>
<evidence type="ECO:0000256" key="2">
    <source>
        <dbReference type="ARBA" id="ARBA00022803"/>
    </source>
</evidence>
<evidence type="ECO:0000256" key="1">
    <source>
        <dbReference type="ARBA" id="ARBA00022737"/>
    </source>
</evidence>
<protein>
    <submittedName>
        <fullName evidence="4">Tetratricopeptide repeat protein</fullName>
    </submittedName>
</protein>
<dbReference type="AlphaFoldDB" id="A0A5R8KK81"/>
<feature type="transmembrane region" description="Helical" evidence="3">
    <location>
        <begin position="268"/>
        <end position="288"/>
    </location>
</feature>
<keyword evidence="3" id="KW-1133">Transmembrane helix</keyword>
<keyword evidence="1" id="KW-0677">Repeat</keyword>
<feature type="transmembrane region" description="Helical" evidence="3">
    <location>
        <begin position="180"/>
        <end position="208"/>
    </location>
</feature>
<sequence>MKIPLALSVSERLAKCPSWFHAVVLFALVFLAFAPSLTFDFINYDDPYYIIDNPNVNTGLSLANLRWAFGTPGEVNLWNPLTTLSHQLVVSLFGLNPAWHHAVNGLCHALAASLLFLLAVKLTKSLPWSYFIALLWAIHPQKIQSVAWITERKDVLSGALFFASILCFAEWHSRTKKRPALYVASLLLFIAAAMAKPSVLPLPLVLLVLFALKPGQIISSALSSLRQLGPFFAAAVALAAIVVFFQSHGTLSDVGGDDSLFERLRQMIFGYVFYLLRFAFPIPSQFFFTPPLSHLPLVLAIVGLGLFLIAVIWLGRREKLIPVGALIYTLLWLPISGIIPISHYFAADRYSYLPQIGIIIIVIGLARRLSSLSSKSLLLPIALGSLVAGYLVLLQQQLPIWKNSETLFAHEMRVNPREALADIHYGEAFWNNDPAKALVHFELAHQKAPHEGLPLSKMGVTQLRLNQPEQALESFQAATRAANPVVETWTQLLLLQVDLKRYSEAEATVNDGLQRFPNQWPMLMNAGNFHLLVKKDPHQALPLFLKAHEISPSNADSIRACARCYLILGDQPSAARFERLLQLR</sequence>
<dbReference type="EMBL" id="VAUV01000001">
    <property type="protein sequence ID" value="TLD72660.1"/>
    <property type="molecule type" value="Genomic_DNA"/>
</dbReference>
<dbReference type="InterPro" id="IPR052346">
    <property type="entry name" value="O-mannosyl-transferase_TMTC"/>
</dbReference>
<keyword evidence="5" id="KW-1185">Reference proteome</keyword>
<dbReference type="Proteomes" id="UP000306196">
    <property type="component" value="Unassembled WGS sequence"/>
</dbReference>
<comment type="caution">
    <text evidence="4">The sequence shown here is derived from an EMBL/GenBank/DDBJ whole genome shotgun (WGS) entry which is preliminary data.</text>
</comment>
<keyword evidence="3" id="KW-0812">Transmembrane</keyword>
<feature type="transmembrane region" description="Helical" evidence="3">
    <location>
        <begin position="377"/>
        <end position="394"/>
    </location>
</feature>
<feature type="transmembrane region" description="Helical" evidence="3">
    <location>
        <begin position="326"/>
        <end position="346"/>
    </location>
</feature>
<feature type="transmembrane region" description="Helical" evidence="3">
    <location>
        <begin position="98"/>
        <end position="118"/>
    </location>
</feature>
<dbReference type="InterPro" id="IPR011990">
    <property type="entry name" value="TPR-like_helical_dom_sf"/>
</dbReference>
<keyword evidence="2" id="KW-0802">TPR repeat</keyword>
<feature type="transmembrane region" description="Helical" evidence="3">
    <location>
        <begin position="20"/>
        <end position="39"/>
    </location>
</feature>
<dbReference type="PANTHER" id="PTHR44227">
    <property type="match status" value="1"/>
</dbReference>
<organism evidence="4 5">
    <name type="scientific">Phragmitibacter flavus</name>
    <dbReference type="NCBI Taxonomy" id="2576071"/>
    <lineage>
        <taxon>Bacteria</taxon>
        <taxon>Pseudomonadati</taxon>
        <taxon>Verrucomicrobiota</taxon>
        <taxon>Verrucomicrobiia</taxon>
        <taxon>Verrucomicrobiales</taxon>
        <taxon>Verrucomicrobiaceae</taxon>
        <taxon>Phragmitibacter</taxon>
    </lineage>
</organism>
<dbReference type="Gene3D" id="1.25.40.10">
    <property type="entry name" value="Tetratricopeptide repeat domain"/>
    <property type="match status" value="1"/>
</dbReference>
<evidence type="ECO:0000313" key="4">
    <source>
        <dbReference type="EMBL" id="TLD72660.1"/>
    </source>
</evidence>
<evidence type="ECO:0000256" key="3">
    <source>
        <dbReference type="SAM" id="Phobius"/>
    </source>
</evidence>
<evidence type="ECO:0000313" key="5">
    <source>
        <dbReference type="Proteomes" id="UP000306196"/>
    </source>
</evidence>